<feature type="transmembrane region" description="Helical" evidence="1">
    <location>
        <begin position="121"/>
        <end position="146"/>
    </location>
</feature>
<dbReference type="AlphaFoldDB" id="A0A1G4E9U3"/>
<proteinExistence type="predicted"/>
<evidence type="ECO:0000313" key="3">
    <source>
        <dbReference type="EMBL" id="SCA82217.1"/>
    </source>
</evidence>
<evidence type="ECO:0000256" key="1">
    <source>
        <dbReference type="SAM" id="Phobius"/>
    </source>
</evidence>
<protein>
    <submittedName>
        <fullName evidence="2">(malaria parasite P. vivax) hypothetical protein</fullName>
    </submittedName>
</protein>
<accession>A0A1G4E9U3</accession>
<dbReference type="VEuPathDB" id="PlasmoDB:PVW1_120005000"/>
<organism evidence="3 4">
    <name type="scientific">Plasmodium vivax</name>
    <name type="common">malaria parasite P. vivax</name>
    <dbReference type="NCBI Taxonomy" id="5855"/>
    <lineage>
        <taxon>Eukaryota</taxon>
        <taxon>Sar</taxon>
        <taxon>Alveolata</taxon>
        <taxon>Apicomplexa</taxon>
        <taxon>Aconoidasida</taxon>
        <taxon>Haemosporida</taxon>
        <taxon>Plasmodiidae</taxon>
        <taxon>Plasmodium</taxon>
        <taxon>Plasmodium (Plasmodium)</taxon>
    </lineage>
</organism>
<evidence type="ECO:0000313" key="4">
    <source>
        <dbReference type="Proteomes" id="UP000305196"/>
    </source>
</evidence>
<evidence type="ECO:0000313" key="2">
    <source>
        <dbReference type="EMBL" id="CAG9473009.1"/>
    </source>
</evidence>
<gene>
    <name evidence="3" type="ORF">PVC01_000133000</name>
    <name evidence="2" type="ORF">PVW1_120005000</name>
</gene>
<sequence>MNKKQKYEGYLNESFNRILAKHEIRRELKYPSYNKDLSHNSMDVNLENKWKHASTYGLLQKVKGNDLDAYKKGIKNIYVKKKGLAKLDNYFEKKIFGKIEYLEEISYKMKNKKNHFITKKLIKYFLIFVIFALIPFLGLIFPTVIYELYGNKDYVFYEDGKTVGDKFGGDGDNKDFLVAYFRKTTYEVLKNLNIVLSYIALAIVILTIIYTVIKVIQYDRLKGVKGKMSVK</sequence>
<feature type="transmembrane region" description="Helical" evidence="1">
    <location>
        <begin position="194"/>
        <end position="213"/>
    </location>
</feature>
<keyword evidence="1" id="KW-1133">Transmembrane helix</keyword>
<dbReference type="EMBL" id="FLYI01000530">
    <property type="protein sequence ID" value="SCA82217.1"/>
    <property type="molecule type" value="Genomic_DNA"/>
</dbReference>
<dbReference type="Proteomes" id="UP000305196">
    <property type="component" value="Unassembled WGS sequence"/>
</dbReference>
<keyword evidence="1" id="KW-0472">Membrane</keyword>
<dbReference type="Pfam" id="PF12420">
    <property type="entry name" value="DUF3671"/>
    <property type="match status" value="1"/>
</dbReference>
<dbReference type="Proteomes" id="UP000779233">
    <property type="component" value="Unassembled WGS sequence"/>
</dbReference>
<keyword evidence="1" id="KW-0812">Transmembrane</keyword>
<dbReference type="EMBL" id="CAJZCX010000004">
    <property type="protein sequence ID" value="CAG9473009.1"/>
    <property type="molecule type" value="Genomic_DNA"/>
</dbReference>
<dbReference type="InterPro" id="IPR022139">
    <property type="entry name" value="Fam-L/Fam-M-like_plasmodium"/>
</dbReference>
<reference evidence="3 4" key="1">
    <citation type="submission" date="2016-07" db="EMBL/GenBank/DDBJ databases">
        <authorList>
            <consortium name="Pathogen Informatics"/>
        </authorList>
    </citation>
    <scope>NUCLEOTIDE SEQUENCE [LARGE SCALE GENOMIC DNA]</scope>
    <source>
        <strain evidence="2">PvW1</strain>
    </source>
</reference>
<name>A0A1G4E9U3_PLAVI</name>